<name>D4BSI5_BIFBR</name>
<comment type="caution">
    <text evidence="1">The sequence shown here is derived from an EMBL/GenBank/DDBJ whole genome shotgun (WGS) entry which is preliminary data.</text>
</comment>
<sequence>MKLWTGLFKSDFQEQLASRIQVILTATYLVLANQRATTTNTLLIEDVYMDSVDYEEPREGCLLRSA</sequence>
<gene>
    <name evidence="1" type="ORF">BIFBRE_05077</name>
</gene>
<evidence type="ECO:0000313" key="2">
    <source>
        <dbReference type="Proteomes" id="UP000003191"/>
    </source>
</evidence>
<dbReference type="EMBL" id="ACCG02000038">
    <property type="protein sequence ID" value="EFE88074.1"/>
    <property type="molecule type" value="Genomic_DNA"/>
</dbReference>
<dbReference type="HOGENOM" id="CLU_2822454_0_0_11"/>
<keyword evidence="2" id="KW-1185">Reference proteome</keyword>
<proteinExistence type="predicted"/>
<dbReference type="AlphaFoldDB" id="D4BSI5"/>
<organism evidence="1 2">
    <name type="scientific">Bifidobacterium breve DSM 20213 = JCM 1192</name>
    <dbReference type="NCBI Taxonomy" id="518634"/>
    <lineage>
        <taxon>Bacteria</taxon>
        <taxon>Bacillati</taxon>
        <taxon>Actinomycetota</taxon>
        <taxon>Actinomycetes</taxon>
        <taxon>Bifidobacteriales</taxon>
        <taxon>Bifidobacteriaceae</taxon>
        <taxon>Bifidobacterium</taxon>
    </lineage>
</organism>
<protein>
    <submittedName>
        <fullName evidence="1">Uncharacterized protein</fullName>
    </submittedName>
</protein>
<dbReference type="Proteomes" id="UP000003191">
    <property type="component" value="Unassembled WGS sequence"/>
</dbReference>
<evidence type="ECO:0000313" key="1">
    <source>
        <dbReference type="EMBL" id="EFE88074.1"/>
    </source>
</evidence>
<reference evidence="1 2" key="1">
    <citation type="submission" date="2010-02" db="EMBL/GenBank/DDBJ databases">
        <authorList>
            <person name="Weinstock G."/>
            <person name="Sodergren E."/>
            <person name="Clifton S."/>
            <person name="Fulton L."/>
            <person name="Fulton B."/>
            <person name="Courtney L."/>
            <person name="Fronick C."/>
            <person name="Harrison M."/>
            <person name="Strong C."/>
            <person name="Farmer C."/>
            <person name="Delahaunty K."/>
            <person name="Markovic C."/>
            <person name="Hall O."/>
            <person name="Minx P."/>
            <person name="Tomlinson C."/>
            <person name="Mitreva M."/>
            <person name="Nelson J."/>
            <person name="Hou S."/>
            <person name="Wollam A."/>
            <person name="Pepin K.H."/>
            <person name="Johnson M."/>
            <person name="Bhonagiri V."/>
            <person name="Zhang X."/>
            <person name="Suruliraj S."/>
            <person name="Warren W."/>
            <person name="Chinwalla A."/>
            <person name="Mardis E.R."/>
            <person name="Wilson R.K."/>
        </authorList>
    </citation>
    <scope>NUCLEOTIDE SEQUENCE [LARGE SCALE GENOMIC DNA]</scope>
    <source>
        <strain evidence="1 2">DSM 20213</strain>
    </source>
</reference>
<accession>D4BSI5</accession>